<evidence type="ECO:0000313" key="2">
    <source>
        <dbReference type="Proteomes" id="UP000295087"/>
    </source>
</evidence>
<sequence>MVGVGSTSHTLAEARAKEGVTLIRDTKVNSRPGLVSKENSTPDICYVSFEAEQGMFEVTAAWLSTEGPRGGDLCEMAEKYAAALEPHLPK</sequence>
<reference evidence="1 2" key="1">
    <citation type="submission" date="2019-03" db="EMBL/GenBank/DDBJ databases">
        <title>Genomic Encyclopedia of Type Strains, Phase IV (KMG-IV): sequencing the most valuable type-strain genomes for metagenomic binning, comparative biology and taxonomic classification.</title>
        <authorList>
            <person name="Goeker M."/>
        </authorList>
    </citation>
    <scope>NUCLEOTIDE SEQUENCE [LARGE SCALE GENOMIC DNA]</scope>
    <source>
        <strain evidence="1 2">DSM 44496</strain>
    </source>
</reference>
<protein>
    <submittedName>
        <fullName evidence="1">Uncharacterized protein DUF3558</fullName>
    </submittedName>
</protein>
<dbReference type="EMBL" id="SNXK01000002">
    <property type="protein sequence ID" value="TDP39734.1"/>
    <property type="molecule type" value="Genomic_DNA"/>
</dbReference>
<dbReference type="AlphaFoldDB" id="A0A4R6PN87"/>
<keyword evidence="2" id="KW-1185">Reference proteome</keyword>
<accession>A0A4R6PN87</accession>
<dbReference type="InterPro" id="IPR024520">
    <property type="entry name" value="DUF3558"/>
</dbReference>
<dbReference type="Pfam" id="PF12079">
    <property type="entry name" value="DUF3558"/>
    <property type="match status" value="1"/>
</dbReference>
<comment type="caution">
    <text evidence="1">The sequence shown here is derived from an EMBL/GenBank/DDBJ whole genome shotgun (WGS) entry which is preliminary data.</text>
</comment>
<name>A0A4R6PN87_NOCIG</name>
<gene>
    <name evidence="1" type="ORF">DFR75_102453</name>
</gene>
<dbReference type="Proteomes" id="UP000295087">
    <property type="component" value="Unassembled WGS sequence"/>
</dbReference>
<evidence type="ECO:0000313" key="1">
    <source>
        <dbReference type="EMBL" id="TDP39734.1"/>
    </source>
</evidence>
<proteinExistence type="predicted"/>
<organism evidence="1 2">
    <name type="scientific">Nocardia ignorata</name>
    <dbReference type="NCBI Taxonomy" id="145285"/>
    <lineage>
        <taxon>Bacteria</taxon>
        <taxon>Bacillati</taxon>
        <taxon>Actinomycetota</taxon>
        <taxon>Actinomycetes</taxon>
        <taxon>Mycobacteriales</taxon>
        <taxon>Nocardiaceae</taxon>
        <taxon>Nocardia</taxon>
    </lineage>
</organism>